<sequence>MTEKLTENNSSVLSQCLGIILDNTLVLTLFIRSLLRARISISSDYIFEMITHFVCSHMTTCTLLFVRLDNRMTTLEEEFKDKENE</sequence>
<evidence type="ECO:0000313" key="2">
    <source>
        <dbReference type="EMBL" id="KEH22838.1"/>
    </source>
</evidence>
<protein>
    <submittedName>
        <fullName evidence="2">Transmembrane protein, putative</fullName>
    </submittedName>
</protein>
<keyword evidence="1" id="KW-0472">Membrane</keyword>
<dbReference type="HOGENOM" id="CLU_2516088_0_0_1"/>
<evidence type="ECO:0000313" key="4">
    <source>
        <dbReference type="Proteomes" id="UP000002051"/>
    </source>
</evidence>
<evidence type="ECO:0000313" key="3">
    <source>
        <dbReference type="EnsemblPlants" id="KEH22838"/>
    </source>
</evidence>
<keyword evidence="1" id="KW-1133">Transmembrane helix</keyword>
<reference evidence="2 4" key="1">
    <citation type="journal article" date="2011" name="Nature">
        <title>The Medicago genome provides insight into the evolution of rhizobial symbioses.</title>
        <authorList>
            <person name="Young N.D."/>
            <person name="Debelle F."/>
            <person name="Oldroyd G.E."/>
            <person name="Geurts R."/>
            <person name="Cannon S.B."/>
            <person name="Udvardi M.K."/>
            <person name="Benedito V.A."/>
            <person name="Mayer K.F."/>
            <person name="Gouzy J."/>
            <person name="Schoof H."/>
            <person name="Van de Peer Y."/>
            <person name="Proost S."/>
            <person name="Cook D.R."/>
            <person name="Meyers B.C."/>
            <person name="Spannagl M."/>
            <person name="Cheung F."/>
            <person name="De Mita S."/>
            <person name="Krishnakumar V."/>
            <person name="Gundlach H."/>
            <person name="Zhou S."/>
            <person name="Mudge J."/>
            <person name="Bharti A.K."/>
            <person name="Murray J.D."/>
            <person name="Naoumkina M.A."/>
            <person name="Rosen B."/>
            <person name="Silverstein K.A."/>
            <person name="Tang H."/>
            <person name="Rombauts S."/>
            <person name="Zhao P.X."/>
            <person name="Zhou P."/>
            <person name="Barbe V."/>
            <person name="Bardou P."/>
            <person name="Bechner M."/>
            <person name="Bellec A."/>
            <person name="Berger A."/>
            <person name="Berges H."/>
            <person name="Bidwell S."/>
            <person name="Bisseling T."/>
            <person name="Choisne N."/>
            <person name="Couloux A."/>
            <person name="Denny R."/>
            <person name="Deshpande S."/>
            <person name="Dai X."/>
            <person name="Doyle J.J."/>
            <person name="Dudez A.M."/>
            <person name="Farmer A.D."/>
            <person name="Fouteau S."/>
            <person name="Franken C."/>
            <person name="Gibelin C."/>
            <person name="Gish J."/>
            <person name="Goldstein S."/>
            <person name="Gonzalez A.J."/>
            <person name="Green P.J."/>
            <person name="Hallab A."/>
            <person name="Hartog M."/>
            <person name="Hua A."/>
            <person name="Humphray S.J."/>
            <person name="Jeong D.H."/>
            <person name="Jing Y."/>
            <person name="Jocker A."/>
            <person name="Kenton S.M."/>
            <person name="Kim D.J."/>
            <person name="Klee K."/>
            <person name="Lai H."/>
            <person name="Lang C."/>
            <person name="Lin S."/>
            <person name="Macmil S.L."/>
            <person name="Magdelenat G."/>
            <person name="Matthews L."/>
            <person name="McCorrison J."/>
            <person name="Monaghan E.L."/>
            <person name="Mun J.H."/>
            <person name="Najar F.Z."/>
            <person name="Nicholson C."/>
            <person name="Noirot C."/>
            <person name="O'Bleness M."/>
            <person name="Paule C.R."/>
            <person name="Poulain J."/>
            <person name="Prion F."/>
            <person name="Qin B."/>
            <person name="Qu C."/>
            <person name="Retzel E.F."/>
            <person name="Riddle C."/>
            <person name="Sallet E."/>
            <person name="Samain S."/>
            <person name="Samson N."/>
            <person name="Sanders I."/>
            <person name="Saurat O."/>
            <person name="Scarpelli C."/>
            <person name="Schiex T."/>
            <person name="Segurens B."/>
            <person name="Severin A.J."/>
            <person name="Sherrier D.J."/>
            <person name="Shi R."/>
            <person name="Sims S."/>
            <person name="Singer S.R."/>
            <person name="Sinharoy S."/>
            <person name="Sterck L."/>
            <person name="Viollet A."/>
            <person name="Wang B.B."/>
            <person name="Wang K."/>
            <person name="Wang M."/>
            <person name="Wang X."/>
            <person name="Warfsmann J."/>
            <person name="Weissenbach J."/>
            <person name="White D.D."/>
            <person name="White J.D."/>
            <person name="Wiley G.B."/>
            <person name="Wincker P."/>
            <person name="Xing Y."/>
            <person name="Yang L."/>
            <person name="Yao Z."/>
            <person name="Ying F."/>
            <person name="Zhai J."/>
            <person name="Zhou L."/>
            <person name="Zuber A."/>
            <person name="Denarie J."/>
            <person name="Dixon R.A."/>
            <person name="May G.D."/>
            <person name="Schwartz D.C."/>
            <person name="Rogers J."/>
            <person name="Quetier F."/>
            <person name="Town C.D."/>
            <person name="Roe B.A."/>
        </authorList>
    </citation>
    <scope>NUCLEOTIDE SEQUENCE [LARGE SCALE GENOMIC DNA]</scope>
    <source>
        <strain evidence="2">A17</strain>
        <strain evidence="3 4">cv. Jemalong A17</strain>
    </source>
</reference>
<gene>
    <name evidence="2" type="ordered locus">MTR_7g059395</name>
</gene>
<dbReference type="Proteomes" id="UP000002051">
    <property type="component" value="Unassembled WGS sequence"/>
</dbReference>
<dbReference type="EMBL" id="CM001223">
    <property type="protein sequence ID" value="KEH22838.1"/>
    <property type="molecule type" value="Genomic_DNA"/>
</dbReference>
<evidence type="ECO:0000256" key="1">
    <source>
        <dbReference type="SAM" id="Phobius"/>
    </source>
</evidence>
<proteinExistence type="predicted"/>
<dbReference type="EnsemblPlants" id="KEH22838">
    <property type="protein sequence ID" value="KEH22838"/>
    <property type="gene ID" value="MTR_7g059395"/>
</dbReference>
<feature type="transmembrane region" description="Helical" evidence="1">
    <location>
        <begin position="12"/>
        <end position="34"/>
    </location>
</feature>
<accession>A0A072U101</accession>
<dbReference type="AlphaFoldDB" id="A0A072U101"/>
<feature type="transmembrane region" description="Helical" evidence="1">
    <location>
        <begin position="46"/>
        <end position="66"/>
    </location>
</feature>
<keyword evidence="4" id="KW-1185">Reference proteome</keyword>
<reference evidence="3" key="3">
    <citation type="submission" date="2015-04" db="UniProtKB">
        <authorList>
            <consortium name="EnsemblPlants"/>
        </authorList>
    </citation>
    <scope>IDENTIFICATION</scope>
    <source>
        <strain evidence="3">cv. Jemalong A17</strain>
    </source>
</reference>
<organism evidence="2 4">
    <name type="scientific">Medicago truncatula</name>
    <name type="common">Barrel medic</name>
    <name type="synonym">Medicago tribuloides</name>
    <dbReference type="NCBI Taxonomy" id="3880"/>
    <lineage>
        <taxon>Eukaryota</taxon>
        <taxon>Viridiplantae</taxon>
        <taxon>Streptophyta</taxon>
        <taxon>Embryophyta</taxon>
        <taxon>Tracheophyta</taxon>
        <taxon>Spermatophyta</taxon>
        <taxon>Magnoliopsida</taxon>
        <taxon>eudicotyledons</taxon>
        <taxon>Gunneridae</taxon>
        <taxon>Pentapetalae</taxon>
        <taxon>rosids</taxon>
        <taxon>fabids</taxon>
        <taxon>Fabales</taxon>
        <taxon>Fabaceae</taxon>
        <taxon>Papilionoideae</taxon>
        <taxon>50 kb inversion clade</taxon>
        <taxon>NPAAA clade</taxon>
        <taxon>Hologalegina</taxon>
        <taxon>IRL clade</taxon>
        <taxon>Trifolieae</taxon>
        <taxon>Medicago</taxon>
    </lineage>
</organism>
<keyword evidence="1 2" id="KW-0812">Transmembrane</keyword>
<reference evidence="2 4" key="2">
    <citation type="journal article" date="2014" name="BMC Genomics">
        <title>An improved genome release (version Mt4.0) for the model legume Medicago truncatula.</title>
        <authorList>
            <person name="Tang H."/>
            <person name="Krishnakumar V."/>
            <person name="Bidwell S."/>
            <person name="Rosen B."/>
            <person name="Chan A."/>
            <person name="Zhou S."/>
            <person name="Gentzbittel L."/>
            <person name="Childs K.L."/>
            <person name="Yandell M."/>
            <person name="Gundlach H."/>
            <person name="Mayer K.F."/>
            <person name="Schwartz D.C."/>
            <person name="Town C.D."/>
        </authorList>
    </citation>
    <scope>GENOME REANNOTATION</scope>
    <source>
        <strain evidence="2">A17</strain>
        <strain evidence="3 4">cv. Jemalong A17</strain>
    </source>
</reference>
<name>A0A072U101_MEDTR</name>